<reference evidence="1 2" key="1">
    <citation type="submission" date="2019-05" db="EMBL/GenBank/DDBJ databases">
        <title>Another draft genome of Portunus trituberculatus and its Hox gene families provides insights of decapod evolution.</title>
        <authorList>
            <person name="Jeong J.-H."/>
            <person name="Song I."/>
            <person name="Kim S."/>
            <person name="Choi T."/>
            <person name="Kim D."/>
            <person name="Ryu S."/>
            <person name="Kim W."/>
        </authorList>
    </citation>
    <scope>NUCLEOTIDE SEQUENCE [LARGE SCALE GENOMIC DNA]</scope>
    <source>
        <tissue evidence="1">Muscle</tissue>
    </source>
</reference>
<protein>
    <submittedName>
        <fullName evidence="1">Uncharacterized protein</fullName>
    </submittedName>
</protein>
<proteinExistence type="predicted"/>
<keyword evidence="2" id="KW-1185">Reference proteome</keyword>
<gene>
    <name evidence="1" type="ORF">E2C01_084686</name>
</gene>
<name>A0A5B7J8E0_PORTR</name>
<organism evidence="1 2">
    <name type="scientific">Portunus trituberculatus</name>
    <name type="common">Swimming crab</name>
    <name type="synonym">Neptunus trituberculatus</name>
    <dbReference type="NCBI Taxonomy" id="210409"/>
    <lineage>
        <taxon>Eukaryota</taxon>
        <taxon>Metazoa</taxon>
        <taxon>Ecdysozoa</taxon>
        <taxon>Arthropoda</taxon>
        <taxon>Crustacea</taxon>
        <taxon>Multicrustacea</taxon>
        <taxon>Malacostraca</taxon>
        <taxon>Eumalacostraca</taxon>
        <taxon>Eucarida</taxon>
        <taxon>Decapoda</taxon>
        <taxon>Pleocyemata</taxon>
        <taxon>Brachyura</taxon>
        <taxon>Eubrachyura</taxon>
        <taxon>Portunoidea</taxon>
        <taxon>Portunidae</taxon>
        <taxon>Portuninae</taxon>
        <taxon>Portunus</taxon>
    </lineage>
</organism>
<comment type="caution">
    <text evidence="1">The sequence shown here is derived from an EMBL/GenBank/DDBJ whole genome shotgun (WGS) entry which is preliminary data.</text>
</comment>
<evidence type="ECO:0000313" key="2">
    <source>
        <dbReference type="Proteomes" id="UP000324222"/>
    </source>
</evidence>
<accession>A0A5B7J8E0</accession>
<dbReference type="EMBL" id="VSRR010081984">
    <property type="protein sequence ID" value="MPC89727.1"/>
    <property type="molecule type" value="Genomic_DNA"/>
</dbReference>
<sequence>MYVVRGGGWFTSALTAASGSITLLRRVPGRVARPRRHSVSGHNFVDGRLTTLARPPPSHEARRELVLVRSSGVGGGAGREKGEGVRLLQAGTLAAAGEALQSFLVH</sequence>
<dbReference type="Proteomes" id="UP000324222">
    <property type="component" value="Unassembled WGS sequence"/>
</dbReference>
<dbReference type="AlphaFoldDB" id="A0A5B7J8E0"/>
<evidence type="ECO:0000313" key="1">
    <source>
        <dbReference type="EMBL" id="MPC89727.1"/>
    </source>
</evidence>